<evidence type="ECO:0000313" key="1">
    <source>
        <dbReference type="EMBL" id="MQY13382.1"/>
    </source>
</evidence>
<evidence type="ECO:0000313" key="2">
    <source>
        <dbReference type="Proteomes" id="UP000466345"/>
    </source>
</evidence>
<keyword evidence="2" id="KW-1185">Reference proteome</keyword>
<dbReference type="EMBL" id="WEGJ01000012">
    <property type="protein sequence ID" value="MQY13382.1"/>
    <property type="molecule type" value="Genomic_DNA"/>
</dbReference>
<accession>A0A7K0CK47</accession>
<name>A0A7K0CK47_9ACTN</name>
<dbReference type="AlphaFoldDB" id="A0A7K0CK47"/>
<reference evidence="1 2" key="1">
    <citation type="submission" date="2019-10" db="EMBL/GenBank/DDBJ databases">
        <title>Streptomyces smaragdinus sp. nov. and Streptomyces fabii sp. nov., isolated from the gut of fungus growing-termite Macrotermes natalensis.</title>
        <authorList>
            <person name="Schwitalla J."/>
            <person name="Benndorf R."/>
            <person name="Martin K."/>
            <person name="De Beer W."/>
            <person name="Kaster A.-K."/>
            <person name="Vollmers J."/>
            <person name="Poulsen M."/>
            <person name="Beemelmanns C."/>
        </authorList>
    </citation>
    <scope>NUCLEOTIDE SEQUENCE [LARGE SCALE GENOMIC DNA]</scope>
    <source>
        <strain evidence="1 2">RB5</strain>
    </source>
</reference>
<proteinExistence type="predicted"/>
<sequence length="101" mass="11776">MLFLVHGDESDEENRNIALALDAAADESVFWQFFGDPDDSVLGRRIGELRRELPHIENMDYALGWDPADIQYRLRAPYSRALTKPFKKWLKNLPDESKKVR</sequence>
<gene>
    <name evidence="1" type="ORF">SRB5_35300</name>
</gene>
<protein>
    <submittedName>
        <fullName evidence="1">Uncharacterized protein</fullName>
    </submittedName>
</protein>
<comment type="caution">
    <text evidence="1">The sequence shown here is derived from an EMBL/GenBank/DDBJ whole genome shotgun (WGS) entry which is preliminary data.</text>
</comment>
<organism evidence="1 2">
    <name type="scientific">Streptomyces smaragdinus</name>
    <dbReference type="NCBI Taxonomy" id="2585196"/>
    <lineage>
        <taxon>Bacteria</taxon>
        <taxon>Bacillati</taxon>
        <taxon>Actinomycetota</taxon>
        <taxon>Actinomycetes</taxon>
        <taxon>Kitasatosporales</taxon>
        <taxon>Streptomycetaceae</taxon>
        <taxon>Streptomyces</taxon>
    </lineage>
</organism>
<dbReference type="Proteomes" id="UP000466345">
    <property type="component" value="Unassembled WGS sequence"/>
</dbReference>